<dbReference type="Proteomes" id="UP000037923">
    <property type="component" value="Unassembled WGS sequence"/>
</dbReference>
<feature type="coiled-coil region" evidence="1">
    <location>
        <begin position="126"/>
        <end position="153"/>
    </location>
</feature>
<dbReference type="OMA" id="VIRRTHD"/>
<keyword evidence="3" id="KW-0812">Transmembrane</keyword>
<feature type="compositionally biased region" description="Low complexity" evidence="2">
    <location>
        <begin position="153"/>
        <end position="175"/>
    </location>
</feature>
<feature type="region of interest" description="Disordered" evidence="2">
    <location>
        <begin position="79"/>
        <end position="107"/>
    </location>
</feature>
<feature type="region of interest" description="Disordered" evidence="2">
    <location>
        <begin position="153"/>
        <end position="196"/>
    </location>
</feature>
<gene>
    <name evidence="4" type="ORF">ABB37_09926</name>
</gene>
<evidence type="ECO:0000256" key="2">
    <source>
        <dbReference type="SAM" id="MobiDB-lite"/>
    </source>
</evidence>
<evidence type="ECO:0000256" key="1">
    <source>
        <dbReference type="SAM" id="Coils"/>
    </source>
</evidence>
<proteinExistence type="predicted"/>
<evidence type="ECO:0000256" key="3">
    <source>
        <dbReference type="SAM" id="Phobius"/>
    </source>
</evidence>
<feature type="compositionally biased region" description="Low complexity" evidence="2">
    <location>
        <begin position="83"/>
        <end position="98"/>
    </location>
</feature>
<dbReference type="EMBL" id="LGTL01000037">
    <property type="protein sequence ID" value="KPA73376.1"/>
    <property type="molecule type" value="Genomic_DNA"/>
</dbReference>
<dbReference type="AlphaFoldDB" id="A0A0M9FPR3"/>
<organism evidence="4 5">
    <name type="scientific">Leptomonas pyrrhocoris</name>
    <name type="common">Firebug parasite</name>
    <dbReference type="NCBI Taxonomy" id="157538"/>
    <lineage>
        <taxon>Eukaryota</taxon>
        <taxon>Discoba</taxon>
        <taxon>Euglenozoa</taxon>
        <taxon>Kinetoplastea</taxon>
        <taxon>Metakinetoplastina</taxon>
        <taxon>Trypanosomatida</taxon>
        <taxon>Trypanosomatidae</taxon>
        <taxon>Leishmaniinae</taxon>
        <taxon>Leptomonas</taxon>
    </lineage>
</organism>
<dbReference type="RefSeq" id="XP_015651815.1">
    <property type="nucleotide sequence ID" value="XM_015809605.1"/>
</dbReference>
<keyword evidence="3" id="KW-1133">Transmembrane helix</keyword>
<keyword evidence="1" id="KW-0175">Coiled coil</keyword>
<reference evidence="4 5" key="1">
    <citation type="submission" date="2015-07" db="EMBL/GenBank/DDBJ databases">
        <title>High-quality genome of monoxenous trypanosomatid Leptomonas pyrrhocoris.</title>
        <authorList>
            <person name="Flegontov P."/>
            <person name="Butenko A."/>
            <person name="Firsov S."/>
            <person name="Vlcek C."/>
            <person name="Logacheva M.D."/>
            <person name="Field M."/>
            <person name="Filatov D."/>
            <person name="Flegontova O."/>
            <person name="Gerasimov E."/>
            <person name="Jackson A.P."/>
            <person name="Kelly S."/>
            <person name="Opperdoes F."/>
            <person name="O'Reilly A."/>
            <person name="Votypka J."/>
            <person name="Yurchenko V."/>
            <person name="Lukes J."/>
        </authorList>
    </citation>
    <scope>NUCLEOTIDE SEQUENCE [LARGE SCALE GENOMIC DNA]</scope>
    <source>
        <strain evidence="4">H10</strain>
    </source>
</reference>
<evidence type="ECO:0000313" key="4">
    <source>
        <dbReference type="EMBL" id="KPA73376.1"/>
    </source>
</evidence>
<accession>A0A0M9FPR3</accession>
<feature type="compositionally biased region" description="Basic and acidic residues" evidence="2">
    <location>
        <begin position="176"/>
        <end position="190"/>
    </location>
</feature>
<protein>
    <submittedName>
        <fullName evidence="4">Unspecified product</fullName>
    </submittedName>
</protein>
<evidence type="ECO:0000313" key="5">
    <source>
        <dbReference type="Proteomes" id="UP000037923"/>
    </source>
</evidence>
<dbReference type="GeneID" id="26910208"/>
<feature type="transmembrane region" description="Helical" evidence="3">
    <location>
        <begin position="36"/>
        <end position="59"/>
    </location>
</feature>
<comment type="caution">
    <text evidence="4">The sequence shown here is derived from an EMBL/GenBank/DDBJ whole genome shotgun (WGS) entry which is preliminary data.</text>
</comment>
<name>A0A0M9FPR3_LEPPY</name>
<keyword evidence="5" id="KW-1185">Reference proteome</keyword>
<dbReference type="VEuPathDB" id="TriTrypDB:LpyrH10_37_0310"/>
<sequence length="196" mass="20978">MSRFGESVVDLLWAAGEGVIDRLKFLSRSLVEDDEYVLVFLLFLGVPAIVAMGLIARVIRRTHDRVRYAAEYEEQDADAFTTSSSSAARSSSSSSSSSSEDEDECGATAARRYTMEEIATAARQLTEQETLQRRKARRAAAEAEAEAVTLEVTAAAAAEPPSASASAPEPAAPAEVSDRKETAKAEKAAVREAQTS</sequence>
<keyword evidence="3" id="KW-0472">Membrane</keyword>
<dbReference type="OrthoDB" id="266331at2759"/>